<dbReference type="PANTHER" id="PTHR23120">
    <property type="entry name" value="MAESTRO-RELATED HEAT DOMAIN-CONTAINING"/>
    <property type="match status" value="1"/>
</dbReference>
<dbReference type="InterPro" id="IPR011989">
    <property type="entry name" value="ARM-like"/>
</dbReference>
<dbReference type="AlphaFoldDB" id="A0A2I0ALM5"/>
<dbReference type="InterPro" id="IPR045206">
    <property type="entry name" value="Maestro_heat-like_prot"/>
</dbReference>
<dbReference type="GO" id="GO:0005737">
    <property type="term" value="C:cytoplasm"/>
    <property type="evidence" value="ECO:0007669"/>
    <property type="project" value="TreeGrafter"/>
</dbReference>
<protein>
    <recommendedName>
        <fullName evidence="2">Maestro/Maestro-like HEAT-repeats domain-containing protein</fullName>
    </recommendedName>
</protein>
<gene>
    <name evidence="3" type="ORF">AXF42_Ash015241</name>
</gene>
<dbReference type="EMBL" id="KZ451971">
    <property type="protein sequence ID" value="PKA56468.1"/>
    <property type="molecule type" value="Genomic_DNA"/>
</dbReference>
<organism evidence="3 4">
    <name type="scientific">Apostasia shenzhenica</name>
    <dbReference type="NCBI Taxonomy" id="1088818"/>
    <lineage>
        <taxon>Eukaryota</taxon>
        <taxon>Viridiplantae</taxon>
        <taxon>Streptophyta</taxon>
        <taxon>Embryophyta</taxon>
        <taxon>Tracheophyta</taxon>
        <taxon>Spermatophyta</taxon>
        <taxon>Magnoliopsida</taxon>
        <taxon>Liliopsida</taxon>
        <taxon>Asparagales</taxon>
        <taxon>Orchidaceae</taxon>
        <taxon>Apostasioideae</taxon>
        <taxon>Apostasia</taxon>
    </lineage>
</organism>
<dbReference type="Pfam" id="PF23227">
    <property type="entry name" value="HEAT_MROH2B_C"/>
    <property type="match status" value="1"/>
</dbReference>
<proteinExistence type="predicted"/>
<dbReference type="InterPro" id="IPR016024">
    <property type="entry name" value="ARM-type_fold"/>
</dbReference>
<name>A0A2I0ALM5_9ASPA</name>
<evidence type="ECO:0000313" key="3">
    <source>
        <dbReference type="EMBL" id="PKA56468.1"/>
    </source>
</evidence>
<dbReference type="InterPro" id="IPR021133">
    <property type="entry name" value="HEAT_type_2"/>
</dbReference>
<dbReference type="InterPro" id="IPR055406">
    <property type="entry name" value="HEAT_Maestro"/>
</dbReference>
<dbReference type="PANTHER" id="PTHR23120:SF0">
    <property type="entry name" value="MAESTRO HEAT-LIKE REPEAT FAMILY MEMBER 1"/>
    <property type="match status" value="1"/>
</dbReference>
<evidence type="ECO:0000313" key="4">
    <source>
        <dbReference type="Proteomes" id="UP000236161"/>
    </source>
</evidence>
<accession>A0A2I0ALM5</accession>
<keyword evidence="4" id="KW-1185">Reference proteome</keyword>
<dbReference type="PROSITE" id="PS50077">
    <property type="entry name" value="HEAT_REPEAT"/>
    <property type="match status" value="1"/>
</dbReference>
<feature type="repeat" description="HEAT" evidence="1">
    <location>
        <begin position="333"/>
        <end position="371"/>
    </location>
</feature>
<sequence length="502" mass="55526">MYFPISSLIQEFSQHSVLSSLFLEHVISVLDLTPVTKVDTERGENSSHSLDSPTDGDLLQAAVLALTAFFRGGGKTGKKAVEQHYSSVISPLTLQLGSCCGLARLGQLEYVRILLTAFQSFCDCVGDLEMGKILARHGENSDKEEWIDVIREIASCISLKRPKEVPHICTFLNKALERNQTSQREAAAAALSEFVRHSDGFPSLLEQMVEGMCLHISDESPIVRSLCLHGLVQIPESQILPYIIQVLGVIVALLEDHDEDVQLTAVQCLLTVLTSSPTDAVEPILINLSIRLRNLQVSMNANMRSKSFAAYGALSEFATSTQHQAFLEQVHATLPRLILHLHDTDIGVRQACRNTFKKLAPLMGADSSSSLLNKQYFNSDCRSDYEDFVRDVTRQLALFLSVKIDTHLATLIQAFDAPWPIIQANAIYFSCCILTLLEDQRSLAHFYLQIIAILVGKMSQSSDAVVRATCSFSLGLLLKTYSSQVWTVPTNLDRDCGPQLEP</sequence>
<reference evidence="3 4" key="1">
    <citation type="journal article" date="2017" name="Nature">
        <title>The Apostasia genome and the evolution of orchids.</title>
        <authorList>
            <person name="Zhang G.Q."/>
            <person name="Liu K.W."/>
            <person name="Li Z."/>
            <person name="Lohaus R."/>
            <person name="Hsiao Y.Y."/>
            <person name="Niu S.C."/>
            <person name="Wang J.Y."/>
            <person name="Lin Y.C."/>
            <person name="Xu Q."/>
            <person name="Chen L.J."/>
            <person name="Yoshida K."/>
            <person name="Fujiwara S."/>
            <person name="Wang Z.W."/>
            <person name="Zhang Y.Q."/>
            <person name="Mitsuda N."/>
            <person name="Wang M."/>
            <person name="Liu G.H."/>
            <person name="Pecoraro L."/>
            <person name="Huang H.X."/>
            <person name="Xiao X.J."/>
            <person name="Lin M."/>
            <person name="Wu X.Y."/>
            <person name="Wu W.L."/>
            <person name="Chen Y.Y."/>
            <person name="Chang S.B."/>
            <person name="Sakamoto S."/>
            <person name="Ohme-Takagi M."/>
            <person name="Yagi M."/>
            <person name="Zeng S.J."/>
            <person name="Shen C.Y."/>
            <person name="Yeh C.M."/>
            <person name="Luo Y.B."/>
            <person name="Tsai W.C."/>
            <person name="Van de Peer Y."/>
            <person name="Liu Z.J."/>
        </authorList>
    </citation>
    <scope>NUCLEOTIDE SEQUENCE [LARGE SCALE GENOMIC DNA]</scope>
    <source>
        <strain evidence="4">cv. Shenzhen</strain>
        <tissue evidence="3">Stem</tissue>
    </source>
</reference>
<dbReference type="OrthoDB" id="1884734at2759"/>
<dbReference type="SUPFAM" id="SSF48371">
    <property type="entry name" value="ARM repeat"/>
    <property type="match status" value="1"/>
</dbReference>
<dbReference type="Proteomes" id="UP000236161">
    <property type="component" value="Unassembled WGS sequence"/>
</dbReference>
<dbReference type="STRING" id="1088818.A0A2I0ALM5"/>
<evidence type="ECO:0000259" key="2">
    <source>
        <dbReference type="Pfam" id="PF23227"/>
    </source>
</evidence>
<evidence type="ECO:0000256" key="1">
    <source>
        <dbReference type="PROSITE-ProRule" id="PRU00103"/>
    </source>
</evidence>
<feature type="domain" description="Maestro/Maestro-like HEAT-repeats" evidence="2">
    <location>
        <begin position="216"/>
        <end position="471"/>
    </location>
</feature>
<dbReference type="Gene3D" id="1.25.10.10">
    <property type="entry name" value="Leucine-rich Repeat Variant"/>
    <property type="match status" value="2"/>
</dbReference>